<keyword evidence="1" id="KW-0472">Membrane</keyword>
<dbReference type="GO" id="GO:0005886">
    <property type="term" value="C:plasma membrane"/>
    <property type="evidence" value="ECO:0007669"/>
    <property type="project" value="TreeGrafter"/>
</dbReference>
<feature type="transmembrane region" description="Helical" evidence="1">
    <location>
        <begin position="87"/>
        <end position="105"/>
    </location>
</feature>
<feature type="transmembrane region" description="Helical" evidence="1">
    <location>
        <begin position="143"/>
        <end position="161"/>
    </location>
</feature>
<feature type="transmembrane region" description="Helical" evidence="1">
    <location>
        <begin position="53"/>
        <end position="75"/>
    </location>
</feature>
<organism evidence="2 3">
    <name type="scientific">Bradyrhizobium uaiense</name>
    <dbReference type="NCBI Taxonomy" id="2594946"/>
    <lineage>
        <taxon>Bacteria</taxon>
        <taxon>Pseudomonadati</taxon>
        <taxon>Pseudomonadota</taxon>
        <taxon>Alphaproteobacteria</taxon>
        <taxon>Hyphomicrobiales</taxon>
        <taxon>Nitrobacteraceae</taxon>
        <taxon>Bradyrhizobium</taxon>
    </lineage>
</organism>
<evidence type="ECO:0000256" key="1">
    <source>
        <dbReference type="SAM" id="Phobius"/>
    </source>
</evidence>
<dbReference type="RefSeq" id="WP_163154188.1">
    <property type="nucleotide sequence ID" value="NZ_VKHP01000050.1"/>
</dbReference>
<dbReference type="Pfam" id="PF03729">
    <property type="entry name" value="DUF308"/>
    <property type="match status" value="2"/>
</dbReference>
<feature type="transmembrane region" description="Helical" evidence="1">
    <location>
        <begin position="111"/>
        <end position="131"/>
    </location>
</feature>
<keyword evidence="3" id="KW-1185">Reference proteome</keyword>
<dbReference type="InterPro" id="IPR005325">
    <property type="entry name" value="DUF308_memb"/>
</dbReference>
<dbReference type="PANTHER" id="PTHR34989">
    <property type="entry name" value="PROTEIN HDED"/>
    <property type="match status" value="1"/>
</dbReference>
<accession>A0A6P1BEZ4</accession>
<sequence>MADTHAQTGPNLGLSGSEVLRSLADNWWLLLLRGIAAIAFGVLAFFWPGLTLVTLTLMWGAYALMDGVIAIWAAFSASGGDARPRWWLGLSGVAGILAGVVTFYYTGTTTLVLLTFIAVWAIIIGVMQIWGAIALRKVLQQEWLLICNGLLSIAFGAILLAQPGTGALALVWVIAWYAIFFGCLYIALAFKLKQYKRA</sequence>
<evidence type="ECO:0000313" key="3">
    <source>
        <dbReference type="Proteomes" id="UP000468531"/>
    </source>
</evidence>
<comment type="caution">
    <text evidence="2">The sequence shown here is derived from an EMBL/GenBank/DDBJ whole genome shotgun (WGS) entry which is preliminary data.</text>
</comment>
<gene>
    <name evidence="2" type="ORF">FNJ47_14940</name>
</gene>
<dbReference type="PANTHER" id="PTHR34989:SF1">
    <property type="entry name" value="PROTEIN HDED"/>
    <property type="match status" value="1"/>
</dbReference>
<proteinExistence type="predicted"/>
<evidence type="ECO:0000313" key="2">
    <source>
        <dbReference type="EMBL" id="NEU97096.1"/>
    </source>
</evidence>
<dbReference type="InterPro" id="IPR052712">
    <property type="entry name" value="Acid_resist_chaperone_HdeD"/>
</dbReference>
<feature type="transmembrane region" description="Helical" evidence="1">
    <location>
        <begin position="27"/>
        <end position="47"/>
    </location>
</feature>
<feature type="transmembrane region" description="Helical" evidence="1">
    <location>
        <begin position="167"/>
        <end position="190"/>
    </location>
</feature>
<dbReference type="EMBL" id="VKHP01000050">
    <property type="protein sequence ID" value="NEU97096.1"/>
    <property type="molecule type" value="Genomic_DNA"/>
</dbReference>
<reference evidence="2 3" key="1">
    <citation type="journal article" date="2020" name="Arch. Microbiol.">
        <title>Bradyrhizobium uaiense sp. nov., a new highly efficient cowpea symbiont.</title>
        <authorList>
            <person name="Cabral Michel D."/>
            <person name="Azarias Guimaraes A."/>
            <person name="Martins da Costa E."/>
            <person name="Soares de Carvalho T."/>
            <person name="Balsanelli E."/>
            <person name="Willems A."/>
            <person name="Maltempi de Souza E."/>
            <person name="de Souza Moreira F.M."/>
        </authorList>
    </citation>
    <scope>NUCLEOTIDE SEQUENCE [LARGE SCALE GENOMIC DNA]</scope>
    <source>
        <strain evidence="2 3">UFLA 03-164</strain>
    </source>
</reference>
<protein>
    <submittedName>
        <fullName evidence="2">HdeD family acid-resistance protein</fullName>
    </submittedName>
</protein>
<keyword evidence="1" id="KW-0812">Transmembrane</keyword>
<dbReference type="Proteomes" id="UP000468531">
    <property type="component" value="Unassembled WGS sequence"/>
</dbReference>
<name>A0A6P1BEZ4_9BRAD</name>
<keyword evidence="1" id="KW-1133">Transmembrane helix</keyword>
<dbReference type="AlphaFoldDB" id="A0A6P1BEZ4"/>